<accession>A0ACC0CJA7</accession>
<dbReference type="Proteomes" id="UP001497680">
    <property type="component" value="Unassembled WGS sequence"/>
</dbReference>
<comment type="caution">
    <text evidence="1">The sequence shown here is derived from an EMBL/GenBank/DDBJ whole genome shotgun (WGS) entry which is preliminary data.</text>
</comment>
<protein>
    <submittedName>
        <fullName evidence="1">Uncharacterized protein</fullName>
    </submittedName>
</protein>
<keyword evidence="2" id="KW-1185">Reference proteome</keyword>
<evidence type="ECO:0000313" key="2">
    <source>
        <dbReference type="Proteomes" id="UP001497680"/>
    </source>
</evidence>
<organism evidence="1 2">
    <name type="scientific">Hypoxylon rubiginosum</name>
    <dbReference type="NCBI Taxonomy" id="110542"/>
    <lineage>
        <taxon>Eukaryota</taxon>
        <taxon>Fungi</taxon>
        <taxon>Dikarya</taxon>
        <taxon>Ascomycota</taxon>
        <taxon>Pezizomycotina</taxon>
        <taxon>Sordariomycetes</taxon>
        <taxon>Xylariomycetidae</taxon>
        <taxon>Xylariales</taxon>
        <taxon>Hypoxylaceae</taxon>
        <taxon>Hypoxylon</taxon>
    </lineage>
</organism>
<evidence type="ECO:0000313" key="1">
    <source>
        <dbReference type="EMBL" id="KAI6080518.1"/>
    </source>
</evidence>
<sequence>MTRNLLCLPFELFPYIMLSLGPSNLFELRFVCRLLKQAVDHHLQTQRCVKWHLDAEHQDDIEEFLNYPRLCAPVEELTLIIDELEDNEWLHGFYSKLLPRALGHSNINSLYCLGLDSEFIFLKILSHLHPLRNVQLKHLGYGTRIMGTELQLDLPNLPNLTALKSLVLNPDHEFSLHHIDNDEPFFQFFRQAENLEALRLDCNFFDRVPN</sequence>
<gene>
    <name evidence="1" type="ORF">F4821DRAFT_55392</name>
</gene>
<reference evidence="1 2" key="1">
    <citation type="journal article" date="2022" name="New Phytol.">
        <title>Ecological generalism drives hyperdiversity of secondary metabolite gene clusters in xylarialean endophytes.</title>
        <authorList>
            <person name="Franco M.E.E."/>
            <person name="Wisecaver J.H."/>
            <person name="Arnold A.E."/>
            <person name="Ju Y.M."/>
            <person name="Slot J.C."/>
            <person name="Ahrendt S."/>
            <person name="Moore L.P."/>
            <person name="Eastman K.E."/>
            <person name="Scott K."/>
            <person name="Konkel Z."/>
            <person name="Mondo S.J."/>
            <person name="Kuo A."/>
            <person name="Hayes R.D."/>
            <person name="Haridas S."/>
            <person name="Andreopoulos B."/>
            <person name="Riley R."/>
            <person name="LaButti K."/>
            <person name="Pangilinan J."/>
            <person name="Lipzen A."/>
            <person name="Amirebrahimi M."/>
            <person name="Yan J."/>
            <person name="Adam C."/>
            <person name="Keymanesh K."/>
            <person name="Ng V."/>
            <person name="Louie K."/>
            <person name="Northen T."/>
            <person name="Drula E."/>
            <person name="Henrissat B."/>
            <person name="Hsieh H.M."/>
            <person name="Youens-Clark K."/>
            <person name="Lutzoni F."/>
            <person name="Miadlikowska J."/>
            <person name="Eastwood D.C."/>
            <person name="Hamelin R.C."/>
            <person name="Grigoriev I.V."/>
            <person name="U'Ren J.M."/>
        </authorList>
    </citation>
    <scope>NUCLEOTIDE SEQUENCE [LARGE SCALE GENOMIC DNA]</scope>
    <source>
        <strain evidence="1 2">ER1909</strain>
    </source>
</reference>
<name>A0ACC0CJA7_9PEZI</name>
<proteinExistence type="predicted"/>
<dbReference type="EMBL" id="MU394438">
    <property type="protein sequence ID" value="KAI6080518.1"/>
    <property type="molecule type" value="Genomic_DNA"/>
</dbReference>